<feature type="transmembrane region" description="Helical" evidence="3">
    <location>
        <begin position="505"/>
        <end position="527"/>
    </location>
</feature>
<feature type="region of interest" description="Disordered" evidence="2">
    <location>
        <begin position="135"/>
        <end position="161"/>
    </location>
</feature>
<keyword evidence="6" id="KW-1185">Reference proteome</keyword>
<feature type="transmembrane region" description="Helical" evidence="3">
    <location>
        <begin position="207"/>
        <end position="230"/>
    </location>
</feature>
<feature type="transmembrane region" description="Helical" evidence="3">
    <location>
        <begin position="383"/>
        <end position="403"/>
    </location>
</feature>
<keyword evidence="3" id="KW-0472">Membrane</keyword>
<dbReference type="AlphaFoldDB" id="A0A6A4WMH6"/>
<evidence type="ECO:0000256" key="1">
    <source>
        <dbReference type="ARBA" id="ARBA00004141"/>
    </source>
</evidence>
<feature type="compositionally biased region" description="Basic and acidic residues" evidence="2">
    <location>
        <begin position="669"/>
        <end position="686"/>
    </location>
</feature>
<comment type="subcellular location">
    <subcellularLocation>
        <location evidence="1">Membrane</location>
        <topology evidence="1">Multi-pass membrane protein</topology>
    </subcellularLocation>
</comment>
<feature type="transmembrane region" description="Helical" evidence="3">
    <location>
        <begin position="237"/>
        <end position="255"/>
    </location>
</feature>
<evidence type="ECO:0000313" key="5">
    <source>
        <dbReference type="EMBL" id="KAF0303131.1"/>
    </source>
</evidence>
<organism evidence="5 6">
    <name type="scientific">Amphibalanus amphitrite</name>
    <name type="common">Striped barnacle</name>
    <name type="synonym">Balanus amphitrite</name>
    <dbReference type="NCBI Taxonomy" id="1232801"/>
    <lineage>
        <taxon>Eukaryota</taxon>
        <taxon>Metazoa</taxon>
        <taxon>Ecdysozoa</taxon>
        <taxon>Arthropoda</taxon>
        <taxon>Crustacea</taxon>
        <taxon>Multicrustacea</taxon>
        <taxon>Cirripedia</taxon>
        <taxon>Thoracica</taxon>
        <taxon>Thoracicalcarea</taxon>
        <taxon>Balanomorpha</taxon>
        <taxon>Balanoidea</taxon>
        <taxon>Balanidae</taxon>
        <taxon>Amphibalaninae</taxon>
        <taxon>Amphibalanus</taxon>
    </lineage>
</organism>
<feature type="domain" description="Major facilitator superfamily (MFS) profile" evidence="4">
    <location>
        <begin position="168"/>
        <end position="559"/>
    </location>
</feature>
<feature type="transmembrane region" description="Helical" evidence="3">
    <location>
        <begin position="261"/>
        <end position="283"/>
    </location>
</feature>
<evidence type="ECO:0000256" key="2">
    <source>
        <dbReference type="SAM" id="MobiDB-lite"/>
    </source>
</evidence>
<accession>A0A6A4WMH6</accession>
<feature type="transmembrane region" description="Helical" evidence="3">
    <location>
        <begin position="469"/>
        <end position="493"/>
    </location>
</feature>
<keyword evidence="3" id="KW-0812">Transmembrane</keyword>
<dbReference type="InterPro" id="IPR020846">
    <property type="entry name" value="MFS_dom"/>
</dbReference>
<feature type="transmembrane region" description="Helical" evidence="3">
    <location>
        <begin position="442"/>
        <end position="463"/>
    </location>
</feature>
<dbReference type="SUPFAM" id="SSF103473">
    <property type="entry name" value="MFS general substrate transporter"/>
    <property type="match status" value="1"/>
</dbReference>
<proteinExistence type="predicted"/>
<sequence length="775" mass="81347">MLLPHHVFLYRSSHFPSSRTTNGRGGASSILYSKYSGPSRVKLLMNGKLYPFTPSLAIESTSPGSSCARARKTPMALSCWAVGRVGQASGAPTPSPTTARRPGSATTAPIASRVMETLKQCLMRRLRRGSPDMAEQHLQPVPSYDSPSPQKPSTDGGQMTREKPDGGYGWVVVLASFLAHVTIYGVTWSVGMFNIMFLESFQQSKSATAWVGSLLNAVMFVSGLLSSALVTRYGCRAVVMAGGVLASTGLALAALSHQLYVVYITFSGLGGVGLGLAYVPSIVCVSQYFERRRTIALGLAVSGVGFGCFVFPPVIRSLMEVFSWRLVLVIIAVIVVCALTAAGALMAPLKQTSATPNKNGGYFTELRGCLGVMRTPPLLVFSLNHFLFCFGQAIVYVHLGAFAERTGVLSRSGTATLFSIIGVSNLVGRIAHGVICHFPRMATILVFTASTLVTGVSTMLFAVCHTATTLSVCASVFGFASCCLGALTPDIVIGLVGDSRLAVTYSYLMVFEAAGFMLGAPFAGLLFDHTATYLPSLYTAGGVLVLAAVIMVVPWRYRGARLITDAEGGLCEAGDRPATPVKEPAHPEDFIYPPSVAGVGVGVGVGVEEEGSLWGSGGQPEVDLGEAGGSRFIWPGSDSELNRPLLEETSCAQSEGRTSDRPAPGGGEQSRRLEEPVAEEEGRLLSEDTVAGGEERLLSEDPVMEGELAEDVEDRLSSSEPALGEGHAPCYEGFPGESAEGPGPQSVDSPLTCPPPDPAGFTAAVAAPAAIAICV</sequence>
<gene>
    <name evidence="5" type="primary">Slc16a13_1</name>
    <name evidence="5" type="ORF">FJT64_024845</name>
</gene>
<dbReference type="GO" id="GO:0008028">
    <property type="term" value="F:monocarboxylic acid transmembrane transporter activity"/>
    <property type="evidence" value="ECO:0007669"/>
    <property type="project" value="TreeGrafter"/>
</dbReference>
<dbReference type="PANTHER" id="PTHR11360">
    <property type="entry name" value="MONOCARBOXYLATE TRANSPORTER"/>
    <property type="match status" value="1"/>
</dbReference>
<dbReference type="InterPro" id="IPR050327">
    <property type="entry name" value="Proton-linked_MCT"/>
</dbReference>
<dbReference type="PANTHER" id="PTHR11360:SF284">
    <property type="entry name" value="EG:103B4.3 PROTEIN-RELATED"/>
    <property type="match status" value="1"/>
</dbReference>
<dbReference type="InterPro" id="IPR036259">
    <property type="entry name" value="MFS_trans_sf"/>
</dbReference>
<feature type="compositionally biased region" description="Acidic residues" evidence="2">
    <location>
        <begin position="702"/>
        <end position="713"/>
    </location>
</feature>
<reference evidence="5 6" key="1">
    <citation type="submission" date="2019-07" db="EMBL/GenBank/DDBJ databases">
        <title>Draft genome assembly of a fouling barnacle, Amphibalanus amphitrite (Darwin, 1854): The first reference genome for Thecostraca.</title>
        <authorList>
            <person name="Kim W."/>
        </authorList>
    </citation>
    <scope>NUCLEOTIDE SEQUENCE [LARGE SCALE GENOMIC DNA]</scope>
    <source>
        <strain evidence="5">SNU_AA5</strain>
        <tissue evidence="5">Soma without cirri and trophi</tissue>
    </source>
</reference>
<dbReference type="OrthoDB" id="410267at2759"/>
<feature type="transmembrane region" description="Helical" evidence="3">
    <location>
        <begin position="415"/>
        <end position="435"/>
    </location>
</feature>
<dbReference type="EMBL" id="VIIS01000970">
    <property type="protein sequence ID" value="KAF0303131.1"/>
    <property type="molecule type" value="Genomic_DNA"/>
</dbReference>
<evidence type="ECO:0000256" key="3">
    <source>
        <dbReference type="SAM" id="Phobius"/>
    </source>
</evidence>
<dbReference type="Proteomes" id="UP000440578">
    <property type="component" value="Unassembled WGS sequence"/>
</dbReference>
<comment type="caution">
    <text evidence="5">The sequence shown here is derived from an EMBL/GenBank/DDBJ whole genome shotgun (WGS) entry which is preliminary data.</text>
</comment>
<dbReference type="InterPro" id="IPR011701">
    <property type="entry name" value="MFS"/>
</dbReference>
<dbReference type="PROSITE" id="PS50850">
    <property type="entry name" value="MFS"/>
    <property type="match status" value="1"/>
</dbReference>
<keyword evidence="3" id="KW-1133">Transmembrane helix</keyword>
<feature type="region of interest" description="Disordered" evidence="2">
    <location>
        <begin position="610"/>
        <end position="759"/>
    </location>
</feature>
<protein>
    <submittedName>
        <fullName evidence="5">Monocarboxylate transporter 13</fullName>
    </submittedName>
</protein>
<evidence type="ECO:0000313" key="6">
    <source>
        <dbReference type="Proteomes" id="UP000440578"/>
    </source>
</evidence>
<dbReference type="Gene3D" id="1.20.1250.20">
    <property type="entry name" value="MFS general substrate transporter like domains"/>
    <property type="match status" value="2"/>
</dbReference>
<name>A0A6A4WMH6_AMPAM</name>
<feature type="transmembrane region" description="Helical" evidence="3">
    <location>
        <begin position="295"/>
        <end position="315"/>
    </location>
</feature>
<feature type="transmembrane region" description="Helical" evidence="3">
    <location>
        <begin position="533"/>
        <end position="553"/>
    </location>
</feature>
<dbReference type="CDD" id="cd17352">
    <property type="entry name" value="MFS_MCT_SLC16"/>
    <property type="match status" value="1"/>
</dbReference>
<dbReference type="Pfam" id="PF07690">
    <property type="entry name" value="MFS_1"/>
    <property type="match status" value="1"/>
</dbReference>
<feature type="transmembrane region" description="Helical" evidence="3">
    <location>
        <begin position="327"/>
        <end position="349"/>
    </location>
</feature>
<feature type="region of interest" description="Disordered" evidence="2">
    <location>
        <begin position="87"/>
        <end position="110"/>
    </location>
</feature>
<dbReference type="GO" id="GO:0016020">
    <property type="term" value="C:membrane"/>
    <property type="evidence" value="ECO:0007669"/>
    <property type="project" value="UniProtKB-SubCell"/>
</dbReference>
<feature type="compositionally biased region" description="Polar residues" evidence="2">
    <location>
        <begin position="145"/>
        <end position="157"/>
    </location>
</feature>
<feature type="compositionally biased region" description="Low complexity" evidence="2">
    <location>
        <begin position="88"/>
        <end position="104"/>
    </location>
</feature>
<evidence type="ECO:0000259" key="4">
    <source>
        <dbReference type="PROSITE" id="PS50850"/>
    </source>
</evidence>
<feature type="transmembrane region" description="Helical" evidence="3">
    <location>
        <begin position="168"/>
        <end position="187"/>
    </location>
</feature>